<dbReference type="InterPro" id="IPR006675">
    <property type="entry name" value="HDIG_dom"/>
</dbReference>
<feature type="transmembrane region" description="Helical" evidence="2">
    <location>
        <begin position="294"/>
        <end position="315"/>
    </location>
</feature>
<comment type="caution">
    <text evidence="4">The sequence shown here is derived from an EMBL/GenBank/DDBJ whole genome shotgun (WGS) entry which is preliminary data.</text>
</comment>
<dbReference type="PANTHER" id="PTHR36442">
    <property type="entry name" value="CYCLIC-DI-AMP PHOSPHODIESTERASE PGPH"/>
    <property type="match status" value="1"/>
</dbReference>
<feature type="domain" description="HD/PDEase" evidence="3">
    <location>
        <begin position="378"/>
        <end position="533"/>
    </location>
</feature>
<dbReference type="Proteomes" id="UP000885931">
    <property type="component" value="Unassembled WGS sequence"/>
</dbReference>
<feature type="transmembrane region" description="Helical" evidence="2">
    <location>
        <begin position="173"/>
        <end position="192"/>
    </location>
</feature>
<evidence type="ECO:0000313" key="4">
    <source>
        <dbReference type="EMBL" id="HDM90321.1"/>
    </source>
</evidence>
<keyword evidence="2" id="KW-0472">Membrane</keyword>
<feature type="transmembrane region" description="Helical" evidence="2">
    <location>
        <begin position="327"/>
        <end position="349"/>
    </location>
</feature>
<reference evidence="4" key="1">
    <citation type="journal article" date="2020" name="mSystems">
        <title>Genome- and Community-Level Interaction Insights into Carbon Utilization and Element Cycling Functions of Hydrothermarchaeota in Hydrothermal Sediment.</title>
        <authorList>
            <person name="Zhou Z."/>
            <person name="Liu Y."/>
            <person name="Xu W."/>
            <person name="Pan J."/>
            <person name="Luo Z.H."/>
            <person name="Li M."/>
        </authorList>
    </citation>
    <scope>NUCLEOTIDE SEQUENCE [LARGE SCALE GENOMIC DNA]</scope>
    <source>
        <strain evidence="4">HyVt-237</strain>
    </source>
</reference>
<accession>A0A7C0X9D7</accession>
<proteinExistence type="predicted"/>
<name>A0A7C0X9D7_UNCW3</name>
<dbReference type="CDD" id="cd00077">
    <property type="entry name" value="HDc"/>
    <property type="match status" value="1"/>
</dbReference>
<keyword evidence="2" id="KW-1133">Transmembrane helix</keyword>
<protein>
    <submittedName>
        <fullName evidence="4">HDIG domain-containing protein</fullName>
    </submittedName>
</protein>
<keyword evidence="2" id="KW-0812">Transmembrane</keyword>
<dbReference type="PANTHER" id="PTHR36442:SF1">
    <property type="entry name" value="CYCLIC-DI-AMP PHOSPHODIESTERASE PGPH"/>
    <property type="match status" value="1"/>
</dbReference>
<sequence length="608" mass="68007">MKATARLLSALIFFAFFLLVDFLAPPLPGIYVLRTQPDFEKEIKHKADLLESAIRGEAEWPLSASSKDYLSSVKSDMIRLAMQDVLQMGRKGIVSDTVPVGKEHLNILKVDDTYKKLEGRVFSQKEAVAELKRRGRAIWGNDARALSAYSELISYFMEPSLTVEKRKNKVYPWVRRIVFFLLILFAYLYMETIEQKNKGHFKKSLIIITNAAIVILATYFVINSGLSPFITLLPFFAIIANVTTGLSAALIFSVILSSILGIYFGYDFSIFLYGLLTSLTAIIATRNFGNRYQIYLVTFLVFVVALISSTSSAAFQATLTKNSLFKVSLAALITSLASGLLVIGLLPVIEKVFRISTDFLLLELSNLNNPLLRRLSVEAPGTFTHSILVGNLCEAAARRIGANPLLARVAAYYHDIGKLKNPEYFIENQIGKQNPHDLLPPEESARILKAHVTDGVEMAKKAGLPQEVIRVIQTHHGTSLITPFFKKAKEIHGDVNEEDFRYPGPKPETKEEAICMLADSVEAAARSMNELTLDKLRKLIDDIIESKVKDGQLDSTDLTRRELQEIEEAFFPVLQGVFHPRIEYPEEKKDKKDEDSGDKQPESTSDSG</sequence>
<dbReference type="SMART" id="SM00471">
    <property type="entry name" value="HDc"/>
    <property type="match status" value="1"/>
</dbReference>
<evidence type="ECO:0000259" key="3">
    <source>
        <dbReference type="SMART" id="SM00471"/>
    </source>
</evidence>
<feature type="transmembrane region" description="Helical" evidence="2">
    <location>
        <begin position="234"/>
        <end position="263"/>
    </location>
</feature>
<dbReference type="InterPro" id="IPR006674">
    <property type="entry name" value="HD_domain"/>
</dbReference>
<feature type="compositionally biased region" description="Basic and acidic residues" evidence="1">
    <location>
        <begin position="582"/>
        <end position="601"/>
    </location>
</feature>
<feature type="region of interest" description="Disordered" evidence="1">
    <location>
        <begin position="582"/>
        <end position="608"/>
    </location>
</feature>
<dbReference type="InterPro" id="IPR052722">
    <property type="entry name" value="PgpH_phosphodiesterase"/>
</dbReference>
<dbReference type="Gene3D" id="1.10.3210.10">
    <property type="entry name" value="Hypothetical protein af1432"/>
    <property type="match status" value="1"/>
</dbReference>
<feature type="transmembrane region" description="Helical" evidence="2">
    <location>
        <begin position="270"/>
        <end position="288"/>
    </location>
</feature>
<feature type="transmembrane region" description="Helical" evidence="2">
    <location>
        <begin position="204"/>
        <end position="222"/>
    </location>
</feature>
<evidence type="ECO:0000256" key="1">
    <source>
        <dbReference type="SAM" id="MobiDB-lite"/>
    </source>
</evidence>
<dbReference type="EMBL" id="DRBW01000153">
    <property type="protein sequence ID" value="HDM90321.1"/>
    <property type="molecule type" value="Genomic_DNA"/>
</dbReference>
<dbReference type="Pfam" id="PF07698">
    <property type="entry name" value="7TM-7TMR_HD"/>
    <property type="match status" value="1"/>
</dbReference>
<gene>
    <name evidence="4" type="ORF">ENG67_03820</name>
</gene>
<dbReference type="InterPro" id="IPR011621">
    <property type="entry name" value="Metal-dep_PHydrolase_7TM_intra"/>
</dbReference>
<dbReference type="InterPro" id="IPR003607">
    <property type="entry name" value="HD/PDEase_dom"/>
</dbReference>
<evidence type="ECO:0000256" key="2">
    <source>
        <dbReference type="SAM" id="Phobius"/>
    </source>
</evidence>
<organism evidence="4">
    <name type="scientific">candidate division WOR-3 bacterium</name>
    <dbReference type="NCBI Taxonomy" id="2052148"/>
    <lineage>
        <taxon>Bacteria</taxon>
        <taxon>Bacteria division WOR-3</taxon>
    </lineage>
</organism>
<dbReference type="NCBIfam" id="TIGR00277">
    <property type="entry name" value="HDIG"/>
    <property type="match status" value="1"/>
</dbReference>
<dbReference type="SUPFAM" id="SSF109604">
    <property type="entry name" value="HD-domain/PDEase-like"/>
    <property type="match status" value="1"/>
</dbReference>
<dbReference type="AlphaFoldDB" id="A0A7C0X9D7"/>
<dbReference type="Pfam" id="PF01966">
    <property type="entry name" value="HD"/>
    <property type="match status" value="1"/>
</dbReference>